<dbReference type="InterPro" id="IPR050275">
    <property type="entry name" value="PGM_Phosphatase"/>
</dbReference>
<sequence length="195" mass="20828">MKESEITHPAVTTVYLARHGRTALNAEDRMRGLSDPPLDEVGVAEAARLAAVLGPTRPVAVISSPLKRAVATAQSIADAAGIAATVDDRLNDRDYGPHTGAKRADVIAHYGSIDNAPGVEPLAAVRQRAVSAFTELVAEYDSGPLVLVSHDAFNRALLSQLDPTLIDAPQRTACWNQLSVVDGTWRVDVYDQKPE</sequence>
<reference evidence="1 2" key="1">
    <citation type="submission" date="2022-11" db="EMBL/GenBank/DDBJ databases">
        <title>Mycobacterium sp. nov.</title>
        <authorList>
            <person name="Papic B."/>
            <person name="Spicic S."/>
            <person name="Duvnjak S."/>
        </authorList>
    </citation>
    <scope>NUCLEOTIDE SEQUENCE [LARGE SCALE GENOMIC DNA]</scope>
    <source>
        <strain evidence="1 2">CVI_P4</strain>
    </source>
</reference>
<dbReference type="Proteomes" id="UP001300745">
    <property type="component" value="Unassembled WGS sequence"/>
</dbReference>
<dbReference type="Pfam" id="PF00300">
    <property type="entry name" value="His_Phos_1"/>
    <property type="match status" value="1"/>
</dbReference>
<dbReference type="PANTHER" id="PTHR48100">
    <property type="entry name" value="BROAD-SPECIFICITY PHOSPHATASE YOR283W-RELATED"/>
    <property type="match status" value="1"/>
</dbReference>
<dbReference type="SUPFAM" id="SSF53254">
    <property type="entry name" value="Phosphoglycerate mutase-like"/>
    <property type="match status" value="1"/>
</dbReference>
<dbReference type="PANTHER" id="PTHR48100:SF1">
    <property type="entry name" value="HISTIDINE PHOSPHATASE FAMILY PROTEIN-RELATED"/>
    <property type="match status" value="1"/>
</dbReference>
<dbReference type="InterPro" id="IPR013078">
    <property type="entry name" value="His_Pase_superF_clade-1"/>
</dbReference>
<dbReference type="RefSeq" id="WP_265997005.1">
    <property type="nucleotide sequence ID" value="NZ_JAPJDN010000008.1"/>
</dbReference>
<dbReference type="EMBL" id="JAPJDO010000008">
    <property type="protein sequence ID" value="MCX2937367.1"/>
    <property type="molecule type" value="Genomic_DNA"/>
</dbReference>
<dbReference type="SMART" id="SM00855">
    <property type="entry name" value="PGAM"/>
    <property type="match status" value="1"/>
</dbReference>
<proteinExistence type="predicted"/>
<dbReference type="InterPro" id="IPR029033">
    <property type="entry name" value="His_PPase_superfam"/>
</dbReference>
<accession>A0ABT3SCY8</accession>
<evidence type="ECO:0000313" key="2">
    <source>
        <dbReference type="Proteomes" id="UP001300745"/>
    </source>
</evidence>
<gene>
    <name evidence="1" type="ORF">ORI27_11685</name>
</gene>
<dbReference type="CDD" id="cd07067">
    <property type="entry name" value="HP_PGM_like"/>
    <property type="match status" value="1"/>
</dbReference>
<comment type="caution">
    <text evidence="1">The sequence shown here is derived from an EMBL/GenBank/DDBJ whole genome shotgun (WGS) entry which is preliminary data.</text>
</comment>
<keyword evidence="2" id="KW-1185">Reference proteome</keyword>
<evidence type="ECO:0000313" key="1">
    <source>
        <dbReference type="EMBL" id="MCX2937367.1"/>
    </source>
</evidence>
<name>A0ABT3SCY8_9MYCO</name>
<dbReference type="Gene3D" id="3.40.50.1240">
    <property type="entry name" value="Phosphoglycerate mutase-like"/>
    <property type="match status" value="1"/>
</dbReference>
<organism evidence="1 2">
    <name type="scientific">Mycobacterium pinniadriaticum</name>
    <dbReference type="NCBI Taxonomy" id="2994102"/>
    <lineage>
        <taxon>Bacteria</taxon>
        <taxon>Bacillati</taxon>
        <taxon>Actinomycetota</taxon>
        <taxon>Actinomycetes</taxon>
        <taxon>Mycobacteriales</taxon>
        <taxon>Mycobacteriaceae</taxon>
        <taxon>Mycobacterium</taxon>
    </lineage>
</organism>
<protein>
    <submittedName>
        <fullName evidence="1">Histidine phosphatase family protein</fullName>
    </submittedName>
</protein>